<dbReference type="SUPFAM" id="SSF51695">
    <property type="entry name" value="PLC-like phosphodiesterases"/>
    <property type="match status" value="1"/>
</dbReference>
<dbReference type="InterPro" id="IPR051057">
    <property type="entry name" value="PI-PLC_domain"/>
</dbReference>
<evidence type="ECO:0000259" key="1">
    <source>
        <dbReference type="SMART" id="SM00148"/>
    </source>
</evidence>
<dbReference type="PANTHER" id="PTHR13593:SF113">
    <property type="entry name" value="SI:DKEY-266F7.9"/>
    <property type="match status" value="1"/>
</dbReference>
<dbReference type="EMBL" id="KV419394">
    <property type="protein sequence ID" value="KZS98892.1"/>
    <property type="molecule type" value="Genomic_DNA"/>
</dbReference>
<dbReference type="SMART" id="SM00148">
    <property type="entry name" value="PLCXc"/>
    <property type="match status" value="1"/>
</dbReference>
<dbReference type="STRING" id="1314777.A0A165AEU8"/>
<dbReference type="InterPro" id="IPR017946">
    <property type="entry name" value="PLC-like_Pdiesterase_TIM-brl"/>
</dbReference>
<organism evidence="2 3">
    <name type="scientific">Sistotremastrum niveocremeum HHB9708</name>
    <dbReference type="NCBI Taxonomy" id="1314777"/>
    <lineage>
        <taxon>Eukaryota</taxon>
        <taxon>Fungi</taxon>
        <taxon>Dikarya</taxon>
        <taxon>Basidiomycota</taxon>
        <taxon>Agaricomycotina</taxon>
        <taxon>Agaricomycetes</taxon>
        <taxon>Sistotremastrales</taxon>
        <taxon>Sistotremastraceae</taxon>
        <taxon>Sertulicium</taxon>
        <taxon>Sertulicium niveocremeum</taxon>
    </lineage>
</organism>
<dbReference type="PROSITE" id="PS50007">
    <property type="entry name" value="PIPLC_X_DOMAIN"/>
    <property type="match status" value="1"/>
</dbReference>
<proteinExistence type="predicted"/>
<feature type="domain" description="Phosphatidylinositol-specific phospholipase C X" evidence="1">
    <location>
        <begin position="88"/>
        <end position="231"/>
    </location>
</feature>
<dbReference type="GO" id="GO:0006629">
    <property type="term" value="P:lipid metabolic process"/>
    <property type="evidence" value="ECO:0007669"/>
    <property type="project" value="InterPro"/>
</dbReference>
<accession>A0A165AEU8</accession>
<dbReference type="GO" id="GO:0008081">
    <property type="term" value="F:phosphoric diester hydrolase activity"/>
    <property type="evidence" value="ECO:0007669"/>
    <property type="project" value="InterPro"/>
</dbReference>
<evidence type="ECO:0000313" key="3">
    <source>
        <dbReference type="Proteomes" id="UP000076722"/>
    </source>
</evidence>
<sequence length="404" mass="44910">MLVVNAASKEVQVSVSHDGQSLHPLVLSPTSQLTLSHRYLALDPVLLDTRTLTPRSLTANSLRLILSPSLLLILPIRPLHNFLASLPDSLPLSSLTLPGTHDSLAFYGWPISQCQSPSTPLQVQLNSGIRVLDVRLAVINNTLISYHGIFPQRTPFSSILSTTSQFLASNPSETLIISIKQEDYSKNPPALFNLLVAQEIATSDAGFDIWFLENRCPTLGQVRGKCVLLSRFGADGENWPGGLDNIGIHPSKWPDSESKGFNWLLNDTLVRTQDWYAIPSFLSIPEKTTLASQILLTPPHPLFPILNITYTSAASIPLALPPHVAKGFGFPQFSLGYEGVNVRFARWLMERVKESTEEVDEKGRWRVRGWVFMDYYDEPVKDILCPLLVEFNFLGRTSGEEGWP</sequence>
<protein>
    <submittedName>
        <fullName evidence="2">PLC-like phosphodiesterase</fullName>
    </submittedName>
</protein>
<dbReference type="AlphaFoldDB" id="A0A165AEU8"/>
<dbReference type="PANTHER" id="PTHR13593">
    <property type="match status" value="1"/>
</dbReference>
<dbReference type="Proteomes" id="UP000076722">
    <property type="component" value="Unassembled WGS sequence"/>
</dbReference>
<dbReference type="CDD" id="cd08586">
    <property type="entry name" value="PI-PLCc_BcPLC_like"/>
    <property type="match status" value="1"/>
</dbReference>
<keyword evidence="3" id="KW-1185">Reference proteome</keyword>
<name>A0A165AEU8_9AGAM</name>
<dbReference type="OrthoDB" id="1046782at2759"/>
<gene>
    <name evidence="2" type="ORF">SISNIDRAFT_545749</name>
</gene>
<dbReference type="Pfam" id="PF00388">
    <property type="entry name" value="PI-PLC-X"/>
    <property type="match status" value="1"/>
</dbReference>
<reference evidence="2 3" key="1">
    <citation type="journal article" date="2016" name="Mol. Biol. Evol.">
        <title>Comparative Genomics of Early-Diverging Mushroom-Forming Fungi Provides Insights into the Origins of Lignocellulose Decay Capabilities.</title>
        <authorList>
            <person name="Nagy L.G."/>
            <person name="Riley R."/>
            <person name="Tritt A."/>
            <person name="Adam C."/>
            <person name="Daum C."/>
            <person name="Floudas D."/>
            <person name="Sun H."/>
            <person name="Yadav J.S."/>
            <person name="Pangilinan J."/>
            <person name="Larsson K.H."/>
            <person name="Matsuura K."/>
            <person name="Barry K."/>
            <person name="Labutti K."/>
            <person name="Kuo R."/>
            <person name="Ohm R.A."/>
            <person name="Bhattacharya S.S."/>
            <person name="Shirouzu T."/>
            <person name="Yoshinaga Y."/>
            <person name="Martin F.M."/>
            <person name="Grigoriev I.V."/>
            <person name="Hibbett D.S."/>
        </authorList>
    </citation>
    <scope>NUCLEOTIDE SEQUENCE [LARGE SCALE GENOMIC DNA]</scope>
    <source>
        <strain evidence="2 3">HHB9708</strain>
    </source>
</reference>
<dbReference type="InterPro" id="IPR000909">
    <property type="entry name" value="PLipase_C_PInositol-sp_X_dom"/>
</dbReference>
<evidence type="ECO:0000313" key="2">
    <source>
        <dbReference type="EMBL" id="KZS98892.1"/>
    </source>
</evidence>
<dbReference type="Gene3D" id="3.20.20.190">
    <property type="entry name" value="Phosphatidylinositol (PI) phosphodiesterase"/>
    <property type="match status" value="1"/>
</dbReference>